<organism evidence="1">
    <name type="scientific">Caldilineaceae bacterium SB0675_bin_29</name>
    <dbReference type="NCBI Taxonomy" id="2605266"/>
    <lineage>
        <taxon>Bacteria</taxon>
        <taxon>Bacillati</taxon>
        <taxon>Chloroflexota</taxon>
        <taxon>Caldilineae</taxon>
        <taxon>Caldilineales</taxon>
        <taxon>Caldilineaceae</taxon>
    </lineage>
</organism>
<accession>A0A6B1G445</accession>
<evidence type="ECO:0000313" key="1">
    <source>
        <dbReference type="EMBL" id="MYH63719.1"/>
    </source>
</evidence>
<reference evidence="1" key="1">
    <citation type="submission" date="2019-09" db="EMBL/GenBank/DDBJ databases">
        <title>Characterisation of the sponge microbiome using genome-centric metagenomics.</title>
        <authorList>
            <person name="Engelberts J.P."/>
            <person name="Robbins S.J."/>
            <person name="De Goeij J.M."/>
            <person name="Aranda M."/>
            <person name="Bell S.C."/>
            <person name="Webster N.S."/>
        </authorList>
    </citation>
    <scope>NUCLEOTIDE SEQUENCE</scope>
    <source>
        <strain evidence="1">SB0675_bin_29</strain>
    </source>
</reference>
<proteinExistence type="predicted"/>
<gene>
    <name evidence="1" type="ORF">F4148_18885</name>
</gene>
<sequence length="79" mass="8862">MQYWFIGADGSAQPGPFLPDAPNQIERYEGVNSLTGKPVVIDYVVEGEKKLLRVSTYYPDNKPCIFTLDPGHAVNFISW</sequence>
<dbReference type="EMBL" id="VYDA01000668">
    <property type="protein sequence ID" value="MYH63719.1"/>
    <property type="molecule type" value="Genomic_DNA"/>
</dbReference>
<comment type="caution">
    <text evidence="1">The sequence shown here is derived from an EMBL/GenBank/DDBJ whole genome shotgun (WGS) entry which is preliminary data.</text>
</comment>
<protein>
    <submittedName>
        <fullName evidence="1">Uncharacterized protein</fullName>
    </submittedName>
</protein>
<dbReference type="AlphaFoldDB" id="A0A6B1G445"/>
<name>A0A6B1G445_9CHLR</name>